<gene>
    <name evidence="1" type="ORF">LCGC14_3139040</name>
</gene>
<protein>
    <submittedName>
        <fullName evidence="1">Uncharacterized protein</fullName>
    </submittedName>
</protein>
<dbReference type="EMBL" id="LAZR01068756">
    <property type="protein sequence ID" value="KKK49044.1"/>
    <property type="molecule type" value="Genomic_DNA"/>
</dbReference>
<comment type="caution">
    <text evidence="1">The sequence shown here is derived from an EMBL/GenBank/DDBJ whole genome shotgun (WGS) entry which is preliminary data.</text>
</comment>
<accession>A0A0F8Y4E7</accession>
<organism evidence="1">
    <name type="scientific">marine sediment metagenome</name>
    <dbReference type="NCBI Taxonomy" id="412755"/>
    <lineage>
        <taxon>unclassified sequences</taxon>
        <taxon>metagenomes</taxon>
        <taxon>ecological metagenomes</taxon>
    </lineage>
</organism>
<evidence type="ECO:0000313" key="1">
    <source>
        <dbReference type="EMBL" id="KKK49044.1"/>
    </source>
</evidence>
<sequence>METLGEDVRRSDWYIKYTNELVERFVEFKKNYKDGDFLRGEIVFNGRQGRLIKPFQVFTNKADLKEIPTELED</sequence>
<name>A0A0F8Y4E7_9ZZZZ</name>
<proteinExistence type="predicted"/>
<reference evidence="1" key="1">
    <citation type="journal article" date="2015" name="Nature">
        <title>Complex archaea that bridge the gap between prokaryotes and eukaryotes.</title>
        <authorList>
            <person name="Spang A."/>
            <person name="Saw J.H."/>
            <person name="Jorgensen S.L."/>
            <person name="Zaremba-Niedzwiedzka K."/>
            <person name="Martijn J."/>
            <person name="Lind A.E."/>
            <person name="van Eijk R."/>
            <person name="Schleper C."/>
            <person name="Guy L."/>
            <person name="Ettema T.J."/>
        </authorList>
    </citation>
    <scope>NUCLEOTIDE SEQUENCE</scope>
</reference>
<dbReference type="AlphaFoldDB" id="A0A0F8Y4E7"/>